<evidence type="ECO:0000256" key="5">
    <source>
        <dbReference type="HAMAP-Rule" id="MF_01328"/>
    </source>
</evidence>
<dbReference type="GO" id="GO:1990904">
    <property type="term" value="C:ribonucleoprotein complex"/>
    <property type="evidence" value="ECO:0007669"/>
    <property type="project" value="UniProtKB-KW"/>
</dbReference>
<accession>A0A0G3EEQ1</accession>
<dbReference type="PATRIC" id="fig|1609981.3.peg.1784"/>
<evidence type="ECO:0000313" key="7">
    <source>
        <dbReference type="Proteomes" id="UP000035268"/>
    </source>
</evidence>
<evidence type="ECO:0000313" key="6">
    <source>
        <dbReference type="EMBL" id="AKJ64956.1"/>
    </source>
</evidence>
<keyword evidence="7" id="KW-1185">Reference proteome</keyword>
<dbReference type="SUPFAM" id="SSF52166">
    <property type="entry name" value="Ribosomal protein L4"/>
    <property type="match status" value="1"/>
</dbReference>
<dbReference type="RefSeq" id="WP_052882236.1">
    <property type="nucleotide sequence ID" value="NZ_CP010904.1"/>
</dbReference>
<proteinExistence type="inferred from homology"/>
<dbReference type="PANTHER" id="PTHR10746:SF6">
    <property type="entry name" value="LARGE RIBOSOMAL SUBUNIT PROTEIN UL4M"/>
    <property type="match status" value="1"/>
</dbReference>
<comment type="function">
    <text evidence="5">One of the primary rRNA binding proteins, this protein initially binds near the 5'-end of the 23S rRNA. It is important during the early stages of 50S assembly. It makes multiple contacts with different domains of the 23S rRNA in the assembled 50S subunit and ribosome.</text>
</comment>
<dbReference type="GO" id="GO:0006412">
    <property type="term" value="P:translation"/>
    <property type="evidence" value="ECO:0007669"/>
    <property type="project" value="UniProtKB-UniRule"/>
</dbReference>
<dbReference type="GO" id="GO:0019843">
    <property type="term" value="F:rRNA binding"/>
    <property type="evidence" value="ECO:0007669"/>
    <property type="project" value="UniProtKB-UniRule"/>
</dbReference>
<gene>
    <name evidence="5 6" type="primary">rplD</name>
    <name evidence="6" type="ORF">L21SP4_01714</name>
</gene>
<organism evidence="6 7">
    <name type="scientific">Kiritimatiella glycovorans</name>
    <dbReference type="NCBI Taxonomy" id="1307763"/>
    <lineage>
        <taxon>Bacteria</taxon>
        <taxon>Pseudomonadati</taxon>
        <taxon>Kiritimatiellota</taxon>
        <taxon>Kiritimatiellia</taxon>
        <taxon>Kiritimatiellales</taxon>
        <taxon>Kiritimatiellaceae</taxon>
        <taxon>Kiritimatiella</taxon>
    </lineage>
</organism>
<dbReference type="GO" id="GO:0005840">
    <property type="term" value="C:ribosome"/>
    <property type="evidence" value="ECO:0007669"/>
    <property type="project" value="UniProtKB-KW"/>
</dbReference>
<dbReference type="KEGG" id="vbl:L21SP4_01714"/>
<dbReference type="InterPro" id="IPR013005">
    <property type="entry name" value="Ribosomal_uL4-like"/>
</dbReference>
<dbReference type="Gene3D" id="3.40.1370.10">
    <property type="match status" value="1"/>
</dbReference>
<sequence length="212" mass="23158">MKLAVHNSGGEQVGEVEFVEDALLREGEEHLVHDAVVAHRRAARTGTASTKTRAQVIASGAKPWRQKGIGRARAGSRGSPIWRGGGVAFGPHPRKYKARLSKKERRLAFRRALSDRLLSGAVTVIDELSVPEPRTRHAAALLKALKLEAPVLFVAERPEDALLLAARNLPGVEVTSSESVHTYQVLRYPRMLVDSGALGKLQERISKTGRRS</sequence>
<dbReference type="EMBL" id="CP010904">
    <property type="protein sequence ID" value="AKJ64956.1"/>
    <property type="molecule type" value="Genomic_DNA"/>
</dbReference>
<dbReference type="Proteomes" id="UP000035268">
    <property type="component" value="Chromosome"/>
</dbReference>
<protein>
    <recommendedName>
        <fullName evidence="4 5">Large ribosomal subunit protein uL4</fullName>
    </recommendedName>
</protein>
<name>A0A0G3EEQ1_9BACT</name>
<keyword evidence="5" id="KW-0694">RNA-binding</keyword>
<keyword evidence="2 5" id="KW-0689">Ribosomal protein</keyword>
<evidence type="ECO:0000256" key="1">
    <source>
        <dbReference type="ARBA" id="ARBA00010528"/>
    </source>
</evidence>
<keyword evidence="3 5" id="KW-0687">Ribonucleoprotein</keyword>
<reference evidence="7" key="1">
    <citation type="submission" date="2015-02" db="EMBL/GenBank/DDBJ databases">
        <title>Description and complete genome sequence of the first cultured representative of the subdivision 5 of the Verrucomicrobia phylum.</title>
        <authorList>
            <person name="Spring S."/>
            <person name="Bunk B."/>
            <person name="Sproer C."/>
            <person name="Klenk H.-P."/>
        </authorList>
    </citation>
    <scope>NUCLEOTIDE SEQUENCE [LARGE SCALE GENOMIC DNA]</scope>
    <source>
        <strain evidence="7">L21-Fru-AB</strain>
    </source>
</reference>
<keyword evidence="5" id="KW-0699">rRNA-binding</keyword>
<dbReference type="NCBIfam" id="TIGR03953">
    <property type="entry name" value="rplD_bact"/>
    <property type="match status" value="1"/>
</dbReference>
<evidence type="ECO:0000256" key="3">
    <source>
        <dbReference type="ARBA" id="ARBA00023274"/>
    </source>
</evidence>
<dbReference type="STRING" id="1307763.L21SP4_01714"/>
<dbReference type="PANTHER" id="PTHR10746">
    <property type="entry name" value="50S RIBOSOMAL PROTEIN L4"/>
    <property type="match status" value="1"/>
</dbReference>
<dbReference type="Pfam" id="PF00573">
    <property type="entry name" value="Ribosomal_L4"/>
    <property type="match status" value="1"/>
</dbReference>
<evidence type="ECO:0000256" key="4">
    <source>
        <dbReference type="ARBA" id="ARBA00035244"/>
    </source>
</evidence>
<dbReference type="GO" id="GO:0003735">
    <property type="term" value="F:structural constituent of ribosome"/>
    <property type="evidence" value="ECO:0007669"/>
    <property type="project" value="InterPro"/>
</dbReference>
<dbReference type="HAMAP" id="MF_01328_B">
    <property type="entry name" value="Ribosomal_uL4_B"/>
    <property type="match status" value="1"/>
</dbReference>
<comment type="subunit">
    <text evidence="5">Part of the 50S ribosomal subunit.</text>
</comment>
<reference evidence="6 7" key="2">
    <citation type="journal article" date="2016" name="ISME J.">
        <title>Characterization of the first cultured representative of Verrucomicrobia subdivision 5 indicates the proposal of a novel phylum.</title>
        <authorList>
            <person name="Spring S."/>
            <person name="Bunk B."/>
            <person name="Sproer C."/>
            <person name="Schumann P."/>
            <person name="Rohde M."/>
            <person name="Tindall B.J."/>
            <person name="Klenk H.P."/>
        </authorList>
    </citation>
    <scope>NUCLEOTIDE SEQUENCE [LARGE SCALE GENOMIC DNA]</scope>
    <source>
        <strain evidence="6 7">L21-Fru-AB</strain>
    </source>
</reference>
<comment type="function">
    <text evidence="5">Forms part of the polypeptide exit tunnel.</text>
</comment>
<dbReference type="InterPro" id="IPR023574">
    <property type="entry name" value="Ribosomal_uL4_dom_sf"/>
</dbReference>
<evidence type="ECO:0000256" key="2">
    <source>
        <dbReference type="ARBA" id="ARBA00022980"/>
    </source>
</evidence>
<dbReference type="AlphaFoldDB" id="A0A0G3EEQ1"/>
<dbReference type="InterPro" id="IPR002136">
    <property type="entry name" value="Ribosomal_uL4"/>
</dbReference>
<dbReference type="OrthoDB" id="9803201at2"/>
<comment type="similarity">
    <text evidence="1 5">Belongs to the universal ribosomal protein uL4 family.</text>
</comment>